<dbReference type="RefSeq" id="XP_003174059.1">
    <property type="nucleotide sequence ID" value="XM_003174011.1"/>
</dbReference>
<dbReference type="OrthoDB" id="5429634at2759"/>
<feature type="transmembrane region" description="Helical" evidence="1">
    <location>
        <begin position="558"/>
        <end position="582"/>
    </location>
</feature>
<evidence type="ECO:0000313" key="4">
    <source>
        <dbReference type="Proteomes" id="UP000002669"/>
    </source>
</evidence>
<dbReference type="STRING" id="535722.E4URX2"/>
<protein>
    <recommendedName>
        <fullName evidence="2">DUF6536 domain-containing protein</fullName>
    </recommendedName>
</protein>
<feature type="transmembrane region" description="Helical" evidence="1">
    <location>
        <begin position="87"/>
        <end position="106"/>
    </location>
</feature>
<dbReference type="PANTHER" id="PTHR35395">
    <property type="entry name" value="DUF6536 DOMAIN-CONTAINING PROTEIN"/>
    <property type="match status" value="1"/>
</dbReference>
<keyword evidence="1" id="KW-0812">Transmembrane</keyword>
<dbReference type="InterPro" id="IPR046623">
    <property type="entry name" value="DUF6536"/>
</dbReference>
<name>E4URX2_ARTGP</name>
<dbReference type="Proteomes" id="UP000002669">
    <property type="component" value="Unassembled WGS sequence"/>
</dbReference>
<evidence type="ECO:0000259" key="2">
    <source>
        <dbReference type="Pfam" id="PF20163"/>
    </source>
</evidence>
<gene>
    <name evidence="3" type="ORF">MGYG_04233</name>
</gene>
<feature type="transmembrane region" description="Helical" evidence="1">
    <location>
        <begin position="43"/>
        <end position="67"/>
    </location>
</feature>
<organism evidence="4">
    <name type="scientific">Arthroderma gypseum (strain ATCC MYA-4604 / CBS 118893)</name>
    <name type="common">Microsporum gypseum</name>
    <dbReference type="NCBI Taxonomy" id="535722"/>
    <lineage>
        <taxon>Eukaryota</taxon>
        <taxon>Fungi</taxon>
        <taxon>Dikarya</taxon>
        <taxon>Ascomycota</taxon>
        <taxon>Pezizomycotina</taxon>
        <taxon>Eurotiomycetes</taxon>
        <taxon>Eurotiomycetidae</taxon>
        <taxon>Onygenales</taxon>
        <taxon>Arthrodermataceae</taxon>
        <taxon>Nannizzia</taxon>
    </lineage>
</organism>
<dbReference type="PANTHER" id="PTHR35395:SF1">
    <property type="entry name" value="DUF6536 DOMAIN-CONTAINING PROTEIN"/>
    <property type="match status" value="1"/>
</dbReference>
<keyword evidence="4" id="KW-1185">Reference proteome</keyword>
<dbReference type="OMA" id="TSANSYW"/>
<sequence>MTWMHNISQFSLRLFKQSTLSSAPGILDVTRGKPRKWQKGWRFTLYTASGTGILVLCFNLGLLIWVLPRHNLINGRGVLYDGDCDKIHNLSIVLHLVINIFSTLLLSASNYTIQCLSAPTRADIDKVHKELRWLDIGILSVRNFRQIPRSRSILWIILVLSSLPLHLMYNSAIFATTSSNAYYVFLGDKSFGHKAFEGLTLIPSRTQVSSMDYYEHHKDSATATFARLYNRARNGTLEKLDNAACIDTYTKTYRNSYANLLLVTDNPHNYSAYTYVGYQEVYRPVTGYPLHWICPDEYDSQATGCQSYFTNTAPEAIATHWKVLTQSIRYCLVEVTQPHCKLQYSLPLTLVVMVFIVIKAITICYVAITIDAPILTIGDAISSFLEKPDITVRGKCLLSMKDLTEPSSNYNPYWVRRNRWEFIQTPKKWHSAVPTGRWFFGIMSYCISIAFCAFLLGIGLSTMSSKTGIWAAGLQALDFRTLISANFWPTSLISNTLIANLPQLVYSIIYFAYNGILTTMAMSAEWSKYATQRKGLRVSAAPRIAQRSKYFLSLPYRYAIPLMAASSILHWLISQSLFLVGVEAYDQNLQRDPASDISVCGYSPTAIVCSISLGMAMVCCLVGLGFKRFKSGMPVVGSCSLAIAAACFPNPSIHDPEQQAGSTSDAACFPLKWGVVPWNERSTGHCAFSSREVTMPIDGNLYL</sequence>
<feature type="transmembrane region" description="Helical" evidence="1">
    <location>
        <begin position="152"/>
        <end position="169"/>
    </location>
</feature>
<dbReference type="InParanoid" id="E4URX2"/>
<dbReference type="HOGENOM" id="CLU_010112_0_0_1"/>
<dbReference type="EMBL" id="DS989824">
    <property type="protein sequence ID" value="EFR01229.1"/>
    <property type="molecule type" value="Genomic_DNA"/>
</dbReference>
<evidence type="ECO:0000256" key="1">
    <source>
        <dbReference type="SAM" id="Phobius"/>
    </source>
</evidence>
<feature type="transmembrane region" description="Helical" evidence="1">
    <location>
        <begin position="438"/>
        <end position="460"/>
    </location>
</feature>
<accession>E4URX2</accession>
<keyword evidence="1" id="KW-0472">Membrane</keyword>
<dbReference type="AlphaFoldDB" id="E4URX2"/>
<feature type="transmembrane region" description="Helical" evidence="1">
    <location>
        <begin position="344"/>
        <end position="368"/>
    </location>
</feature>
<dbReference type="VEuPathDB" id="FungiDB:MGYG_04233"/>
<dbReference type="GeneID" id="10029347"/>
<evidence type="ECO:0000313" key="3">
    <source>
        <dbReference type="EMBL" id="EFR01229.1"/>
    </source>
</evidence>
<dbReference type="eggNOG" id="ENOG502RYAY">
    <property type="taxonomic scope" value="Eukaryota"/>
</dbReference>
<keyword evidence="1" id="KW-1133">Transmembrane helix</keyword>
<proteinExistence type="predicted"/>
<reference evidence="4" key="1">
    <citation type="journal article" date="2012" name="MBio">
        <title>Comparative genome analysis of Trichophyton rubrum and related dermatophytes reveals candidate genes involved in infection.</title>
        <authorList>
            <person name="Martinez D.A."/>
            <person name="Oliver B.G."/>
            <person name="Graeser Y."/>
            <person name="Goldberg J.M."/>
            <person name="Li W."/>
            <person name="Martinez-Rossi N.M."/>
            <person name="Monod M."/>
            <person name="Shelest E."/>
            <person name="Barton R.C."/>
            <person name="Birch E."/>
            <person name="Brakhage A.A."/>
            <person name="Chen Z."/>
            <person name="Gurr S.J."/>
            <person name="Heiman D."/>
            <person name="Heitman J."/>
            <person name="Kosti I."/>
            <person name="Rossi A."/>
            <person name="Saif S."/>
            <person name="Samalova M."/>
            <person name="Saunders C.W."/>
            <person name="Shea T."/>
            <person name="Summerbell R.C."/>
            <person name="Xu J."/>
            <person name="Young S."/>
            <person name="Zeng Q."/>
            <person name="Birren B.W."/>
            <person name="Cuomo C.A."/>
            <person name="White T.C."/>
        </authorList>
    </citation>
    <scope>NUCLEOTIDE SEQUENCE [LARGE SCALE GENOMIC DNA]</scope>
    <source>
        <strain evidence="4">ATCC MYA-4604 / CBS 118893</strain>
    </source>
</reference>
<feature type="transmembrane region" description="Helical" evidence="1">
    <location>
        <begin position="504"/>
        <end position="524"/>
    </location>
</feature>
<feature type="transmembrane region" description="Helical" evidence="1">
    <location>
        <begin position="602"/>
        <end position="624"/>
    </location>
</feature>
<feature type="domain" description="DUF6536" evidence="2">
    <location>
        <begin position="41"/>
        <end position="191"/>
    </location>
</feature>
<dbReference type="Pfam" id="PF20163">
    <property type="entry name" value="DUF6536"/>
    <property type="match status" value="1"/>
</dbReference>